<keyword evidence="3 5" id="KW-1133">Transmembrane helix</keyword>
<dbReference type="GO" id="GO:0022857">
    <property type="term" value="F:transmembrane transporter activity"/>
    <property type="evidence" value="ECO:0007669"/>
    <property type="project" value="InterPro"/>
</dbReference>
<feature type="transmembrane region" description="Helical" evidence="5">
    <location>
        <begin position="250"/>
        <end position="268"/>
    </location>
</feature>
<evidence type="ECO:0000256" key="1">
    <source>
        <dbReference type="ARBA" id="ARBA00004141"/>
    </source>
</evidence>
<dbReference type="GO" id="GO:0016020">
    <property type="term" value="C:membrane"/>
    <property type="evidence" value="ECO:0007669"/>
    <property type="project" value="UniProtKB-SubCell"/>
</dbReference>
<dbReference type="Gene3D" id="1.20.1250.20">
    <property type="entry name" value="MFS general substrate transporter like domains"/>
    <property type="match status" value="1"/>
</dbReference>
<dbReference type="InterPro" id="IPR005828">
    <property type="entry name" value="MFS_sugar_transport-like"/>
</dbReference>
<dbReference type="Proteomes" id="UP000663854">
    <property type="component" value="Unassembled WGS sequence"/>
</dbReference>
<evidence type="ECO:0000256" key="3">
    <source>
        <dbReference type="ARBA" id="ARBA00022989"/>
    </source>
</evidence>
<keyword evidence="4 5" id="KW-0472">Membrane</keyword>
<dbReference type="Pfam" id="PF00083">
    <property type="entry name" value="Sugar_tr"/>
    <property type="match status" value="1"/>
</dbReference>
<feature type="transmembrane region" description="Helical" evidence="5">
    <location>
        <begin position="137"/>
        <end position="158"/>
    </location>
</feature>
<dbReference type="PANTHER" id="PTHR24064">
    <property type="entry name" value="SOLUTE CARRIER FAMILY 22 MEMBER"/>
    <property type="match status" value="1"/>
</dbReference>
<evidence type="ECO:0000256" key="5">
    <source>
        <dbReference type="SAM" id="Phobius"/>
    </source>
</evidence>
<sequence length="337" mass="38206">MWQRTSKCNDFNGSVCADFVYDRSVFGRTFTEEANLVCHNAVKRTWLSTLYQVGGFVVLVTGTMSDKVGRRKMIQILTILLFLVPLLTEILLQTITMSVNAKFALLLVNQLFSSIDAYPMVFLLLMELTSSSHTSLAGNLALIGFTFGEALVTVFAYLARDWLLLKWIISGYFALVLPYLYFVPESPYWLFSTKKYNQLEHCLNKIAAKNGRTHDQWHPYYMQLIHDPEIAMRQAKHAARTAREKFLRHVPQLIICGLIGFVTMLLYIKISYGLSAMNDEVSPYWNNIIGAAVEGIGYISAISAWICLSNNDVDTTITNLNDNNNNNNINKPTIDLL</sequence>
<feature type="transmembrane region" description="Helical" evidence="5">
    <location>
        <begin position="103"/>
        <end position="125"/>
    </location>
</feature>
<name>A0A814DEG5_9BILA</name>
<proteinExistence type="predicted"/>
<dbReference type="AlphaFoldDB" id="A0A814DEG5"/>
<dbReference type="InterPro" id="IPR036259">
    <property type="entry name" value="MFS_trans_sf"/>
</dbReference>
<evidence type="ECO:0000313" key="6">
    <source>
        <dbReference type="EMBL" id="CAF0955954.1"/>
    </source>
</evidence>
<accession>A0A814DEG5</accession>
<evidence type="ECO:0000256" key="4">
    <source>
        <dbReference type="ARBA" id="ARBA00023136"/>
    </source>
</evidence>
<evidence type="ECO:0000313" key="7">
    <source>
        <dbReference type="Proteomes" id="UP000663854"/>
    </source>
</evidence>
<gene>
    <name evidence="6" type="ORF">PYM288_LOCUS12371</name>
</gene>
<dbReference type="SUPFAM" id="SSF103473">
    <property type="entry name" value="MFS general substrate transporter"/>
    <property type="match status" value="1"/>
</dbReference>
<evidence type="ECO:0008006" key="8">
    <source>
        <dbReference type="Google" id="ProtNLM"/>
    </source>
</evidence>
<evidence type="ECO:0000256" key="2">
    <source>
        <dbReference type="ARBA" id="ARBA00022692"/>
    </source>
</evidence>
<comment type="subcellular location">
    <subcellularLocation>
        <location evidence="1">Membrane</location>
        <topology evidence="1">Multi-pass membrane protein</topology>
    </subcellularLocation>
</comment>
<comment type="caution">
    <text evidence="6">The sequence shown here is derived from an EMBL/GenBank/DDBJ whole genome shotgun (WGS) entry which is preliminary data.</text>
</comment>
<feature type="transmembrane region" description="Helical" evidence="5">
    <location>
        <begin position="164"/>
        <end position="182"/>
    </location>
</feature>
<reference evidence="6" key="1">
    <citation type="submission" date="2021-02" db="EMBL/GenBank/DDBJ databases">
        <authorList>
            <person name="Nowell W R."/>
        </authorList>
    </citation>
    <scope>NUCLEOTIDE SEQUENCE</scope>
</reference>
<feature type="transmembrane region" description="Helical" evidence="5">
    <location>
        <begin position="76"/>
        <end position="97"/>
    </location>
</feature>
<dbReference type="EMBL" id="CAJNOH010000228">
    <property type="protein sequence ID" value="CAF0955954.1"/>
    <property type="molecule type" value="Genomic_DNA"/>
</dbReference>
<feature type="transmembrane region" description="Helical" evidence="5">
    <location>
        <begin position="288"/>
        <end position="308"/>
    </location>
</feature>
<organism evidence="6 7">
    <name type="scientific">Rotaria sordida</name>
    <dbReference type="NCBI Taxonomy" id="392033"/>
    <lineage>
        <taxon>Eukaryota</taxon>
        <taxon>Metazoa</taxon>
        <taxon>Spiralia</taxon>
        <taxon>Gnathifera</taxon>
        <taxon>Rotifera</taxon>
        <taxon>Eurotatoria</taxon>
        <taxon>Bdelloidea</taxon>
        <taxon>Philodinida</taxon>
        <taxon>Philodinidae</taxon>
        <taxon>Rotaria</taxon>
    </lineage>
</organism>
<keyword evidence="2 5" id="KW-0812">Transmembrane</keyword>
<protein>
    <recommendedName>
        <fullName evidence="8">Major facilitator superfamily (MFS) profile domain-containing protein</fullName>
    </recommendedName>
</protein>